<sequence length="171" mass="20056">MTHESVWYSRPRTYGKGSRGCRVCTHRAGLIRKYGMNICRQCFREKSQDIGFHKVRDMACAIEDYHPQPSNHDERKDIWKNKQRNTLGWGVQMEKERTLSLTHMFYQTTVPLNQIPTGNSCSRNSLRPRRSVTTLGNKRKGHRFDSLGIPTGKQIWNNKSCWRKIMHGCRC</sequence>
<dbReference type="InterPro" id="IPR023676">
    <property type="entry name" value="Ribosomal_uS14_arc"/>
</dbReference>
<dbReference type="EMBL" id="CP044622">
    <property type="protein sequence ID" value="QRD82273.1"/>
    <property type="molecule type" value="Genomic_DNA"/>
</dbReference>
<dbReference type="PANTHER" id="PTHR12010">
    <property type="entry name" value="40S RIBOSOMAL PROTEIN S29"/>
    <property type="match status" value="1"/>
</dbReference>
<dbReference type="VEuPathDB" id="FungiDB:F9C07_2277549"/>
<dbReference type="InterPro" id="IPR039744">
    <property type="entry name" value="RIbosomal_uS14_euk_arc"/>
</dbReference>
<dbReference type="FunFam" id="4.10.830.10:FF:000002">
    <property type="entry name" value="40S ribosomal protein S29"/>
    <property type="match status" value="1"/>
</dbReference>
<dbReference type="PANTHER" id="PTHR12010:SF2">
    <property type="entry name" value="40S RIBOSOMAL PROTEIN S29"/>
    <property type="match status" value="1"/>
</dbReference>
<dbReference type="Proteomes" id="UP000596276">
    <property type="component" value="Chromosome 2"/>
</dbReference>
<evidence type="ECO:0000256" key="7">
    <source>
        <dbReference type="ARBA" id="ARBA00022980"/>
    </source>
</evidence>
<gene>
    <name evidence="9" type="ORF">F9C07_2277549</name>
</gene>
<keyword evidence="3" id="KW-0479">Metal-binding</keyword>
<keyword evidence="10" id="KW-1185">Reference proteome</keyword>
<reference evidence="10" key="1">
    <citation type="journal article" date="2021" name="G3 (Bethesda)">
        <title>Chromosome assembled and annotated genome sequence of Aspergillus flavus NRRL 3357.</title>
        <authorList>
            <person name="Skerker J.M."/>
            <person name="Pianalto K.M."/>
            <person name="Mondo S.J."/>
            <person name="Yang K."/>
            <person name="Arkin A.P."/>
            <person name="Keller N.P."/>
            <person name="Grigoriev I.V."/>
            <person name="Louise Glass N.L."/>
        </authorList>
    </citation>
    <scope>NUCLEOTIDE SEQUENCE [LARGE SCALE GENOMIC DNA]</scope>
    <source>
        <strain evidence="10">ATCC 200026 / FGSC A1120 / IAM 13836 / NRRL 3357 / JCM 12722 / SRRC 167</strain>
    </source>
</reference>
<name>A0A7U2QRS6_ASPFN</name>
<dbReference type="Gene3D" id="4.10.830.10">
    <property type="entry name" value="30s Ribosomal Protein S14, Chain N"/>
    <property type="match status" value="1"/>
</dbReference>
<evidence type="ECO:0000256" key="3">
    <source>
        <dbReference type="ARBA" id="ARBA00022723"/>
    </source>
</evidence>
<dbReference type="GO" id="GO:0003735">
    <property type="term" value="F:structural constituent of ribosome"/>
    <property type="evidence" value="ECO:0007669"/>
    <property type="project" value="InterPro"/>
</dbReference>
<comment type="similarity">
    <text evidence="2">Belongs to the universal ribosomal protein uS14 family.</text>
</comment>
<dbReference type="GO" id="GO:0022627">
    <property type="term" value="C:cytosolic small ribosomal subunit"/>
    <property type="evidence" value="ECO:0007669"/>
    <property type="project" value="TreeGrafter"/>
</dbReference>
<dbReference type="PROSITE" id="PS00527">
    <property type="entry name" value="RIBOSOMAL_S14"/>
    <property type="match status" value="1"/>
</dbReference>
<dbReference type="InterPro" id="IPR018271">
    <property type="entry name" value="Ribosomal_uS14_CS"/>
</dbReference>
<keyword evidence="4" id="KW-0699">rRNA-binding</keyword>
<dbReference type="NCBIfam" id="NF004424">
    <property type="entry name" value="PRK05766.1"/>
    <property type="match status" value="1"/>
</dbReference>
<evidence type="ECO:0000256" key="4">
    <source>
        <dbReference type="ARBA" id="ARBA00022730"/>
    </source>
</evidence>
<organism evidence="9 10">
    <name type="scientific">Aspergillus flavus (strain ATCC 200026 / FGSC A1120 / IAM 13836 / NRRL 3357 / JCM 12722 / SRRC 167)</name>
    <dbReference type="NCBI Taxonomy" id="332952"/>
    <lineage>
        <taxon>Eukaryota</taxon>
        <taxon>Fungi</taxon>
        <taxon>Dikarya</taxon>
        <taxon>Ascomycota</taxon>
        <taxon>Pezizomycotina</taxon>
        <taxon>Eurotiomycetes</taxon>
        <taxon>Eurotiomycetidae</taxon>
        <taxon>Eurotiales</taxon>
        <taxon>Aspergillaceae</taxon>
        <taxon>Aspergillus</taxon>
        <taxon>Aspergillus subgen. Circumdati</taxon>
    </lineage>
</organism>
<evidence type="ECO:0000256" key="8">
    <source>
        <dbReference type="ARBA" id="ARBA00023274"/>
    </source>
</evidence>
<proteinExistence type="inferred from homology"/>
<evidence type="ECO:0000256" key="1">
    <source>
        <dbReference type="ARBA" id="ARBA00001947"/>
    </source>
</evidence>
<evidence type="ECO:0000313" key="9">
    <source>
        <dbReference type="EMBL" id="QRD82273.1"/>
    </source>
</evidence>
<dbReference type="Pfam" id="PF00253">
    <property type="entry name" value="Ribosomal_S14"/>
    <property type="match status" value="1"/>
</dbReference>
<keyword evidence="7 9" id="KW-0689">Ribosomal protein</keyword>
<keyword evidence="6" id="KW-0694">RNA-binding</keyword>
<evidence type="ECO:0000256" key="5">
    <source>
        <dbReference type="ARBA" id="ARBA00022833"/>
    </source>
</evidence>
<dbReference type="InterPro" id="IPR001209">
    <property type="entry name" value="Ribosomal_uS14"/>
</dbReference>
<evidence type="ECO:0000313" key="10">
    <source>
        <dbReference type="Proteomes" id="UP000596276"/>
    </source>
</evidence>
<comment type="cofactor">
    <cofactor evidence="1">
        <name>Zn(2+)</name>
        <dbReference type="ChEBI" id="CHEBI:29105"/>
    </cofactor>
</comment>
<evidence type="ECO:0000256" key="2">
    <source>
        <dbReference type="ARBA" id="ARBA00009083"/>
    </source>
</evidence>
<keyword evidence="8" id="KW-0687">Ribonucleoprotein</keyword>
<protein>
    <submittedName>
        <fullName evidence="9">40S ribosomal protein S29</fullName>
    </submittedName>
</protein>
<dbReference type="GO" id="GO:0002181">
    <property type="term" value="P:cytoplasmic translation"/>
    <property type="evidence" value="ECO:0007669"/>
    <property type="project" value="TreeGrafter"/>
</dbReference>
<dbReference type="InterPro" id="IPR043140">
    <property type="entry name" value="Ribosomal_uS14_sf"/>
</dbReference>
<dbReference type="GO" id="GO:0019843">
    <property type="term" value="F:rRNA binding"/>
    <property type="evidence" value="ECO:0007669"/>
    <property type="project" value="UniProtKB-KW"/>
</dbReference>
<keyword evidence="5" id="KW-0862">Zinc</keyword>
<dbReference type="GO" id="GO:0008270">
    <property type="term" value="F:zinc ion binding"/>
    <property type="evidence" value="ECO:0007669"/>
    <property type="project" value="InterPro"/>
</dbReference>
<evidence type="ECO:0000256" key="6">
    <source>
        <dbReference type="ARBA" id="ARBA00022884"/>
    </source>
</evidence>
<dbReference type="AlphaFoldDB" id="A0A7U2QRS6"/>
<dbReference type="HAMAP" id="MF_01364_A">
    <property type="entry name" value="Ribosomal_uS14_2_A"/>
    <property type="match status" value="1"/>
</dbReference>
<accession>A0A7U2QRS6</accession>